<dbReference type="Proteomes" id="UP000197587">
    <property type="component" value="Unassembled WGS sequence"/>
</dbReference>
<proteinExistence type="predicted"/>
<dbReference type="InterPro" id="IPR025970">
    <property type="entry name" value="SusE"/>
</dbReference>
<dbReference type="GO" id="GO:0019867">
    <property type="term" value="C:outer membrane"/>
    <property type="evidence" value="ECO:0007669"/>
    <property type="project" value="InterPro"/>
</dbReference>
<evidence type="ECO:0000313" key="3">
    <source>
        <dbReference type="Proteomes" id="UP000197587"/>
    </source>
</evidence>
<dbReference type="RefSeq" id="WP_031503305.1">
    <property type="nucleotide sequence ID" value="NZ_JASZ02000003.1"/>
</dbReference>
<dbReference type="AlphaFoldDB" id="A0A246BCJ9"/>
<evidence type="ECO:0000259" key="1">
    <source>
        <dbReference type="Pfam" id="PF14292"/>
    </source>
</evidence>
<reference evidence="2 3" key="1">
    <citation type="submission" date="2017-05" db="EMBL/GenBank/DDBJ databases">
        <title>Genome of Chryseobacterium haifense.</title>
        <authorList>
            <person name="Newman J.D."/>
        </authorList>
    </citation>
    <scope>NUCLEOTIDE SEQUENCE [LARGE SCALE GENOMIC DNA]</scope>
    <source>
        <strain evidence="2 3">DSM 19056</strain>
    </source>
</reference>
<feature type="domain" description="SusE outer membrane protein" evidence="1">
    <location>
        <begin position="25"/>
        <end position="129"/>
    </location>
</feature>
<protein>
    <recommendedName>
        <fullName evidence="1">SusE outer membrane protein domain-containing protein</fullName>
    </recommendedName>
</protein>
<dbReference type="PROSITE" id="PS51257">
    <property type="entry name" value="PROKAR_LIPOPROTEIN"/>
    <property type="match status" value="1"/>
</dbReference>
<comment type="caution">
    <text evidence="2">The sequence shown here is derived from an EMBL/GenBank/DDBJ whole genome shotgun (WGS) entry which is preliminary data.</text>
</comment>
<dbReference type="GO" id="GO:2001070">
    <property type="term" value="F:starch binding"/>
    <property type="evidence" value="ECO:0007669"/>
    <property type="project" value="InterPro"/>
</dbReference>
<sequence>MKTNNLYKILLAVLVFFGITACEDRELIMVENQSAPIVMDLSASTLFLDQNFPANPALTVTWTAATYSVPTEIRYKVEASADEKFTKPLELATVAESSNTVTFTVDEMNKSAITLGMSPAVSSKMYLRVVSYLGTGQMMSAISNVTSLQITPYVLSYPDFYLVGGATAVDWTASAAQILYKDANLSYIYTYLKPGNFRFLGQQDWNPTNYSLNDPGIKENYRYFNQWPATIAPDTAEQENMIFSGTEGIYKITINAAADKKTLDIVPASVFGFNYETVYLVGSIAGNNGTPENGVEMTKTADGVYEFTTTIENGTEFKILGQKSWGDLDWGNIGGNGNTGFLGPKGDNGNIKFDGGGSEYKITVNIKRGTYSIVKL</sequence>
<dbReference type="Pfam" id="PF14292">
    <property type="entry name" value="SusE"/>
    <property type="match status" value="1"/>
</dbReference>
<dbReference type="EMBL" id="JASZ02000003">
    <property type="protein sequence ID" value="OWK99099.1"/>
    <property type="molecule type" value="Genomic_DNA"/>
</dbReference>
<name>A0A246BCJ9_9FLAO</name>
<organism evidence="2 3">
    <name type="scientific">Kaistella haifensis DSM 19056</name>
    <dbReference type="NCBI Taxonomy" id="1450526"/>
    <lineage>
        <taxon>Bacteria</taxon>
        <taxon>Pseudomonadati</taxon>
        <taxon>Bacteroidota</taxon>
        <taxon>Flavobacteriia</taxon>
        <taxon>Flavobacteriales</taxon>
        <taxon>Weeksellaceae</taxon>
        <taxon>Chryseobacterium group</taxon>
        <taxon>Kaistella</taxon>
    </lineage>
</organism>
<accession>A0A246BCJ9</accession>
<dbReference type="Gene3D" id="2.60.40.3620">
    <property type="match status" value="2"/>
</dbReference>
<keyword evidence="3" id="KW-1185">Reference proteome</keyword>
<gene>
    <name evidence="2" type="ORF">AP75_03000</name>
</gene>
<evidence type="ECO:0000313" key="2">
    <source>
        <dbReference type="EMBL" id="OWK99099.1"/>
    </source>
</evidence>